<dbReference type="RefSeq" id="WP_144884737.1">
    <property type="nucleotide sequence ID" value="NZ_VLLE01000002.1"/>
</dbReference>
<proteinExistence type="predicted"/>
<dbReference type="SUPFAM" id="SSF81665">
    <property type="entry name" value="Calcium ATPase, transmembrane domain M"/>
    <property type="match status" value="1"/>
</dbReference>
<dbReference type="OrthoDB" id="9850079at2"/>
<evidence type="ECO:0000313" key="3">
    <source>
        <dbReference type="Proteomes" id="UP000316167"/>
    </source>
</evidence>
<dbReference type="AlphaFoldDB" id="A0A562SXG3"/>
<sequence>MSTVQLQDAFQHINTLKQQGLTNEEILQRLLETGLPNEVAQQQFDEWKKIRNEKKRNSAFIYCGIGIFLLTTGFFFTLILFNSNSNFNFALYGLTIIGLVLVFKGMIDLMS</sequence>
<gene>
    <name evidence="2" type="ORF">IQ13_0817</name>
</gene>
<name>A0A562SXG3_9BACT</name>
<evidence type="ECO:0000256" key="1">
    <source>
        <dbReference type="SAM" id="Phobius"/>
    </source>
</evidence>
<dbReference type="Proteomes" id="UP000316167">
    <property type="component" value="Unassembled WGS sequence"/>
</dbReference>
<protein>
    <submittedName>
        <fullName evidence="2">Uncharacterized protein</fullName>
    </submittedName>
</protein>
<keyword evidence="1" id="KW-0472">Membrane</keyword>
<keyword evidence="1" id="KW-1133">Transmembrane helix</keyword>
<accession>A0A562SXG3</accession>
<reference evidence="2 3" key="1">
    <citation type="journal article" date="2015" name="Stand. Genomic Sci.">
        <title>Genomic Encyclopedia of Bacterial and Archaeal Type Strains, Phase III: the genomes of soil and plant-associated and newly described type strains.</title>
        <authorList>
            <person name="Whitman W.B."/>
            <person name="Woyke T."/>
            <person name="Klenk H.P."/>
            <person name="Zhou Y."/>
            <person name="Lilburn T.G."/>
            <person name="Beck B.J."/>
            <person name="De Vos P."/>
            <person name="Vandamme P."/>
            <person name="Eisen J.A."/>
            <person name="Garrity G."/>
            <person name="Hugenholtz P."/>
            <person name="Kyrpides N.C."/>
        </authorList>
    </citation>
    <scope>NUCLEOTIDE SEQUENCE [LARGE SCALE GENOMIC DNA]</scope>
    <source>
        <strain evidence="2 3">CGMCC 1.7271</strain>
    </source>
</reference>
<feature type="transmembrane region" description="Helical" evidence="1">
    <location>
        <begin position="87"/>
        <end position="107"/>
    </location>
</feature>
<keyword evidence="1" id="KW-0812">Transmembrane</keyword>
<keyword evidence="3" id="KW-1185">Reference proteome</keyword>
<dbReference type="InterPro" id="IPR023298">
    <property type="entry name" value="ATPase_P-typ_TM_dom_sf"/>
</dbReference>
<evidence type="ECO:0000313" key="2">
    <source>
        <dbReference type="EMBL" id="TWI85654.1"/>
    </source>
</evidence>
<organism evidence="2 3">
    <name type="scientific">Lacibacter cauensis</name>
    <dbReference type="NCBI Taxonomy" id="510947"/>
    <lineage>
        <taxon>Bacteria</taxon>
        <taxon>Pseudomonadati</taxon>
        <taxon>Bacteroidota</taxon>
        <taxon>Chitinophagia</taxon>
        <taxon>Chitinophagales</taxon>
        <taxon>Chitinophagaceae</taxon>
        <taxon>Lacibacter</taxon>
    </lineage>
</organism>
<dbReference type="EMBL" id="VLLE01000002">
    <property type="protein sequence ID" value="TWI85654.1"/>
    <property type="molecule type" value="Genomic_DNA"/>
</dbReference>
<comment type="caution">
    <text evidence="2">The sequence shown here is derived from an EMBL/GenBank/DDBJ whole genome shotgun (WGS) entry which is preliminary data.</text>
</comment>
<feature type="transmembrane region" description="Helical" evidence="1">
    <location>
        <begin position="59"/>
        <end position="81"/>
    </location>
</feature>